<evidence type="ECO:0000256" key="5">
    <source>
        <dbReference type="ARBA" id="ARBA00022840"/>
    </source>
</evidence>
<keyword evidence="3" id="KW-0808">Transferase</keyword>
<dbReference type="AlphaFoldDB" id="A0A6C0E316"/>
<evidence type="ECO:0000313" key="10">
    <source>
        <dbReference type="EMBL" id="QHT22913.1"/>
    </source>
</evidence>
<feature type="compositionally biased region" description="Basic residues" evidence="8">
    <location>
        <begin position="443"/>
        <end position="480"/>
    </location>
</feature>
<keyword evidence="6" id="KW-0946">Virion</keyword>
<keyword evidence="2" id="KW-0507">mRNA processing</keyword>
<dbReference type="GO" id="GO:0005524">
    <property type="term" value="F:ATP binding"/>
    <property type="evidence" value="ECO:0007669"/>
    <property type="project" value="UniProtKB-KW"/>
</dbReference>
<keyword evidence="7" id="KW-0804">Transcription</keyword>
<evidence type="ECO:0000256" key="8">
    <source>
        <dbReference type="SAM" id="MobiDB-lite"/>
    </source>
</evidence>
<accession>A0A6C0E316</accession>
<dbReference type="GO" id="GO:0006397">
    <property type="term" value="P:mRNA processing"/>
    <property type="evidence" value="ECO:0007669"/>
    <property type="project" value="UniProtKB-KW"/>
</dbReference>
<feature type="domain" description="Poly(A) polymerase catalytic subunit" evidence="9">
    <location>
        <begin position="48"/>
        <end position="176"/>
    </location>
</feature>
<dbReference type="GO" id="GO:0044423">
    <property type="term" value="C:virion component"/>
    <property type="evidence" value="ECO:0007669"/>
    <property type="project" value="UniProtKB-KW"/>
</dbReference>
<name>A0A6C0E316_9ZZZZ</name>
<keyword evidence="4" id="KW-0547">Nucleotide-binding</keyword>
<feature type="region of interest" description="Disordered" evidence="8">
    <location>
        <begin position="433"/>
        <end position="480"/>
    </location>
</feature>
<evidence type="ECO:0000256" key="6">
    <source>
        <dbReference type="ARBA" id="ARBA00022844"/>
    </source>
</evidence>
<dbReference type="GO" id="GO:0016740">
    <property type="term" value="F:transferase activity"/>
    <property type="evidence" value="ECO:0007669"/>
    <property type="project" value="UniProtKB-KW"/>
</dbReference>
<evidence type="ECO:0000256" key="3">
    <source>
        <dbReference type="ARBA" id="ARBA00022679"/>
    </source>
</evidence>
<dbReference type="Pfam" id="PF19244">
    <property type="entry name" value="Poly_A_pol_cat"/>
    <property type="match status" value="1"/>
</dbReference>
<evidence type="ECO:0000256" key="2">
    <source>
        <dbReference type="ARBA" id="ARBA00022664"/>
    </source>
</evidence>
<keyword evidence="5" id="KW-0067">ATP-binding</keyword>
<dbReference type="EMBL" id="MN739721">
    <property type="protein sequence ID" value="QHT22913.1"/>
    <property type="molecule type" value="Genomic_DNA"/>
</dbReference>
<proteinExistence type="predicted"/>
<organism evidence="10">
    <name type="scientific">viral metagenome</name>
    <dbReference type="NCBI Taxonomy" id="1070528"/>
    <lineage>
        <taxon>unclassified sequences</taxon>
        <taxon>metagenomes</taxon>
        <taxon>organismal metagenomes</taxon>
    </lineage>
</organism>
<dbReference type="InterPro" id="IPR045355">
    <property type="entry name" value="PolyA_pol_cat_su"/>
</dbReference>
<evidence type="ECO:0000256" key="1">
    <source>
        <dbReference type="ARBA" id="ARBA00004328"/>
    </source>
</evidence>
<protein>
    <recommendedName>
        <fullName evidence="9">Poly(A) polymerase catalytic subunit domain-containing protein</fullName>
    </recommendedName>
</protein>
<sequence length="480" mass="55736">MKDKNICDKSMSFAECELAILRMQVDQAQEKMNKRVVNTPEIKKMITIVEGFIKKKQLVCYGGISINALLPDEDKIYNFDLELPDYDFFSPNALDDAKELTDLFYKMGYADVEAKSGQHHGTFKVYVNFIGVADITYIPKELFNTVKASAVKVNGILYTDANFLRMGMYLELSRPSGDTDRWEKVLKRLTLINKYYPLKDENCDKVKFQREMEDKEKADRIYDTVREVFVDQGVVFFGGYAISQYSQYMPKPLRKKVEHIPDFDVLAHDPKATAEVVKKKLKEIGMNNVTILKHDAIGDIIPLHYELRVGDDTIAFLYKPVACHSYNVLMLNGKKVRIATIDTMLSFYLAFMYANRGYYDKDRILCMSKFLFDVQQKNRLEQKGLLKRFSILCYGHQDSREEMRAEKASKFKELKDKKGTTEYEEWFLNYTPKTSPTSVQPKSARKHNSQKKTKQNKTKSKTLKIRNKSKNTIKIKNVNK</sequence>
<comment type="subcellular location">
    <subcellularLocation>
        <location evidence="1">Virion</location>
    </subcellularLocation>
</comment>
<reference evidence="10" key="1">
    <citation type="journal article" date="2020" name="Nature">
        <title>Giant virus diversity and host interactions through global metagenomics.</title>
        <authorList>
            <person name="Schulz F."/>
            <person name="Roux S."/>
            <person name="Paez-Espino D."/>
            <person name="Jungbluth S."/>
            <person name="Walsh D.A."/>
            <person name="Denef V.J."/>
            <person name="McMahon K.D."/>
            <person name="Konstantinidis K.T."/>
            <person name="Eloe-Fadrosh E.A."/>
            <person name="Kyrpides N.C."/>
            <person name="Woyke T."/>
        </authorList>
    </citation>
    <scope>NUCLEOTIDE SEQUENCE</scope>
    <source>
        <strain evidence="10">GVMAG-M-3300023179-114</strain>
    </source>
</reference>
<evidence type="ECO:0000256" key="7">
    <source>
        <dbReference type="ARBA" id="ARBA00023163"/>
    </source>
</evidence>
<evidence type="ECO:0000259" key="9">
    <source>
        <dbReference type="Pfam" id="PF19244"/>
    </source>
</evidence>
<evidence type="ECO:0000256" key="4">
    <source>
        <dbReference type="ARBA" id="ARBA00022741"/>
    </source>
</evidence>